<comment type="caution">
    <text evidence="3">The sequence shown here is derived from an EMBL/GenBank/DDBJ whole genome shotgun (WGS) entry which is preliminary data.</text>
</comment>
<keyword evidence="2" id="KW-0812">Transmembrane</keyword>
<comment type="similarity">
    <text evidence="1">Belongs to the monovalent cation:proton antiporter 1 (CPA1) transporter (TC 2.A.36) family.</text>
</comment>
<evidence type="ECO:0000313" key="3">
    <source>
        <dbReference type="EMBL" id="KAK8728110.1"/>
    </source>
</evidence>
<keyword evidence="2" id="KW-1133">Transmembrane helix</keyword>
<proteinExistence type="inferred from homology"/>
<keyword evidence="4" id="KW-1185">Reference proteome</keyword>
<feature type="transmembrane region" description="Helical" evidence="2">
    <location>
        <begin position="20"/>
        <end position="40"/>
    </location>
</feature>
<evidence type="ECO:0000256" key="1">
    <source>
        <dbReference type="ARBA" id="ARBA00007367"/>
    </source>
</evidence>
<sequence length="222" mass="23747">MLGLTFAKGALIWTILEGPAGMVLGILCGIVFAILCWYLPYKEKTNRSTYKFVIIFSLSALAIFGSHRAELESSGPILVLTLAFVAGLGWHRLGTEIGATDPATIGWGLLALLIGVSFRIATSFVVVMGASFTAWERLFIAIAWFPKATVQAAIGSQALDHVLQHGGEDKELIRGQQVVTIAVMAILLTAPLGAVAIRYTGPRLLTKKLSAKTLGNNPEIIV</sequence>
<dbReference type="PANTHER" id="PTHR31102">
    <property type="match status" value="1"/>
</dbReference>
<dbReference type="Proteomes" id="UP001445076">
    <property type="component" value="Unassembled WGS sequence"/>
</dbReference>
<organism evidence="3 4">
    <name type="scientific">Cherax quadricarinatus</name>
    <name type="common">Australian red claw crayfish</name>
    <dbReference type="NCBI Taxonomy" id="27406"/>
    <lineage>
        <taxon>Eukaryota</taxon>
        <taxon>Metazoa</taxon>
        <taxon>Ecdysozoa</taxon>
        <taxon>Arthropoda</taxon>
        <taxon>Crustacea</taxon>
        <taxon>Multicrustacea</taxon>
        <taxon>Malacostraca</taxon>
        <taxon>Eumalacostraca</taxon>
        <taxon>Eucarida</taxon>
        <taxon>Decapoda</taxon>
        <taxon>Pleocyemata</taxon>
        <taxon>Astacidea</taxon>
        <taxon>Parastacoidea</taxon>
        <taxon>Parastacidae</taxon>
        <taxon>Cherax</taxon>
    </lineage>
</organism>
<reference evidence="3 4" key="1">
    <citation type="journal article" date="2024" name="BMC Genomics">
        <title>Genome assembly of redclaw crayfish (Cherax quadricarinatus) provides insights into its immune adaptation and hypoxia tolerance.</title>
        <authorList>
            <person name="Liu Z."/>
            <person name="Zheng J."/>
            <person name="Li H."/>
            <person name="Fang K."/>
            <person name="Wang S."/>
            <person name="He J."/>
            <person name="Zhou D."/>
            <person name="Weng S."/>
            <person name="Chi M."/>
            <person name="Gu Z."/>
            <person name="He J."/>
            <person name="Li F."/>
            <person name="Wang M."/>
        </authorList>
    </citation>
    <scope>NUCLEOTIDE SEQUENCE [LARGE SCALE GENOMIC DNA]</scope>
    <source>
        <strain evidence="3">ZL_2023a</strain>
    </source>
</reference>
<keyword evidence="2" id="KW-0472">Membrane</keyword>
<evidence type="ECO:0008006" key="5">
    <source>
        <dbReference type="Google" id="ProtNLM"/>
    </source>
</evidence>
<evidence type="ECO:0000313" key="4">
    <source>
        <dbReference type="Proteomes" id="UP001445076"/>
    </source>
</evidence>
<protein>
    <recommendedName>
        <fullName evidence="5">Mitochondrial sodium/hydrogen exchanger NHA2</fullName>
    </recommendedName>
</protein>
<feature type="transmembrane region" description="Helical" evidence="2">
    <location>
        <begin position="105"/>
        <end position="130"/>
    </location>
</feature>
<feature type="transmembrane region" description="Helical" evidence="2">
    <location>
        <begin position="52"/>
        <end position="69"/>
    </location>
</feature>
<name>A0AAW0WLH7_CHEQU</name>
<evidence type="ECO:0000256" key="2">
    <source>
        <dbReference type="SAM" id="Phobius"/>
    </source>
</evidence>
<dbReference type="AlphaFoldDB" id="A0AAW0WLH7"/>
<feature type="transmembrane region" description="Helical" evidence="2">
    <location>
        <begin position="75"/>
        <end position="93"/>
    </location>
</feature>
<feature type="transmembrane region" description="Helical" evidence="2">
    <location>
        <begin position="178"/>
        <end position="199"/>
    </location>
</feature>
<dbReference type="GO" id="GO:0098662">
    <property type="term" value="P:inorganic cation transmembrane transport"/>
    <property type="evidence" value="ECO:0007669"/>
    <property type="project" value="TreeGrafter"/>
</dbReference>
<accession>A0AAW0WLH7</accession>
<dbReference type="EMBL" id="JARKIK010000073">
    <property type="protein sequence ID" value="KAK8728110.1"/>
    <property type="molecule type" value="Genomic_DNA"/>
</dbReference>
<dbReference type="InterPro" id="IPR051843">
    <property type="entry name" value="CPA1_transporter"/>
</dbReference>
<gene>
    <name evidence="3" type="ORF">OTU49_009397</name>
</gene>
<dbReference type="PANTHER" id="PTHR31102:SF1">
    <property type="entry name" value="CATION_H+ EXCHANGER DOMAIN-CONTAINING PROTEIN"/>
    <property type="match status" value="1"/>
</dbReference>